<dbReference type="InterPro" id="IPR011042">
    <property type="entry name" value="6-blade_b-propeller_TolB-like"/>
</dbReference>
<gene>
    <name evidence="1" type="ORF">NFC81_15470</name>
</gene>
<dbReference type="Gene3D" id="2.120.10.30">
    <property type="entry name" value="TolB, C-terminal domain"/>
    <property type="match status" value="1"/>
</dbReference>
<dbReference type="EMBL" id="CP101717">
    <property type="protein sequence ID" value="WLD58093.1"/>
    <property type="molecule type" value="Genomic_DNA"/>
</dbReference>
<organism evidence="1">
    <name type="scientific">Salinispirillum sp. LH 10-3-1</name>
    <dbReference type="NCBI Taxonomy" id="2952525"/>
    <lineage>
        <taxon>Bacteria</taxon>
        <taxon>Pseudomonadati</taxon>
        <taxon>Pseudomonadota</taxon>
        <taxon>Gammaproteobacteria</taxon>
        <taxon>Oceanospirillales</taxon>
        <taxon>Saccharospirillaceae</taxon>
        <taxon>Salinispirillum</taxon>
    </lineage>
</organism>
<reference evidence="1" key="1">
    <citation type="submission" date="2022-07" db="EMBL/GenBank/DDBJ databases">
        <title>Complete genome sequence of Salinispirillum sp. LH10-3-1 capable of multiple carbohydrate inversion isolated from a soda lake.</title>
        <authorList>
            <person name="Liu J."/>
            <person name="Zhai Y."/>
            <person name="Zhang H."/>
            <person name="Yang H."/>
            <person name="Qu J."/>
            <person name="Li J."/>
        </authorList>
    </citation>
    <scope>NUCLEOTIDE SEQUENCE</scope>
    <source>
        <strain evidence="1">LH 10-3-1</strain>
    </source>
</reference>
<protein>
    <recommendedName>
        <fullName evidence="2">BamA/TamA family outer membrane protein</fullName>
    </recommendedName>
</protein>
<name>A0AB38YG79_9GAMM</name>
<dbReference type="AlphaFoldDB" id="A0AB38YG79"/>
<evidence type="ECO:0000313" key="1">
    <source>
        <dbReference type="EMBL" id="WLD58093.1"/>
    </source>
</evidence>
<evidence type="ECO:0008006" key="2">
    <source>
        <dbReference type="Google" id="ProtNLM"/>
    </source>
</evidence>
<accession>A0AB38YG79</accession>
<proteinExistence type="predicted"/>
<dbReference type="SUPFAM" id="SSF82171">
    <property type="entry name" value="DPP6 N-terminal domain-like"/>
    <property type="match status" value="1"/>
</dbReference>
<dbReference type="RefSeq" id="WP_304995379.1">
    <property type="nucleotide sequence ID" value="NZ_CP101717.1"/>
</dbReference>
<sequence length="972" mass="110402">MRGIDHSMETPDMVQQGGVSPLRQRSLMTLVALTVWLLSTFSLASSQHLPTTQWQQIELEHFVVIFEAGHEVEAQRVAGYLDYYLPQMEETLSLQRRGGKIPVVLSSSSHESNGYVGLMPRRSYFYNKPASFAGSEWLRTLAIHEGRHTQQFSKVLDTNTGFGLSILFGEMGTGAFGGLLYPGWYLEGDAVLEETLWTQGGRGRMASFDLWRRTHALSGAHDGFYRAYFGNDRDPYPYASHYDLGYFLVTYFRRTYGDDFFDQVLNRTGNRLFPLTFTGQIEALTGKTLPEHHAIAMDELLSTWQAQQNAMQITSVRALPRAESEHWLGYYPIASWGDTTWALKRGVQQDSRLVTLDANKETTVQAMPADLVSSYLSAMREQTVSQGGDRICWIREHAHARFQLQSWGDLSCLDLNTGNQVDLSQGRKYTHVAVSQENSRIAAVEFTADRKVSVDILNRQGDLLYRWDLPDNSYPFDVKWNEQGTGLLYAQLDEQGFSINWLNAARGEQQVLIEPTHEEALRGPVFAGRWVLYTSDYTGVDQIWALDSATGERFLAVQRPYGAYYPQWNPVRQEVIFSDYSPQGDRLMAYHLPGQVAPSHWVPMADVQPMRTEYFAPLMNDRYRAASERTDASFDAEEYVITDYDRTRNLLRPHSWAFGYANDELSANIRSDNVLDTLSVEASARYHFDAEQASAALMIENRRWYPVLSATMATDYQRELEDDKVVEEARSQRITGGIALPLMWRDQTQYKTLTLSGDLSWLSLQSIDGAPAVDEYAGGVVRVGLRYGQQQAGAFWDEGARRALQTDVNWAQSIDSLSDFDSRVLYGGVRLGLPSVFPNHLFGLHLDLERQFGDDDVNLRTDRPVARGYSEALSRDQGGLVAADYRMHLATLDVPVWKLLYFKRLALQVNADYEFAERNDNWRSQSSLGTTVLMPTHLFSNLNIVLEPAVSAFYRIEDTDWRFQFSLSAGNF</sequence>